<dbReference type="AlphaFoldDB" id="A0A250G273"/>
<gene>
    <name evidence="1" type="ORF">CGC56_04495</name>
</gene>
<reference evidence="2" key="1">
    <citation type="submission" date="2017-06" db="EMBL/GenBank/DDBJ databases">
        <title>Capnocytophaga spp. assemblies.</title>
        <authorList>
            <person name="Gulvik C.A."/>
        </authorList>
    </citation>
    <scope>NUCLEOTIDE SEQUENCE [LARGE SCALE GENOMIC DNA]</scope>
    <source>
        <strain evidence="2">H5594</strain>
    </source>
</reference>
<proteinExistence type="predicted"/>
<organism evidence="1 2">
    <name type="scientific">Capnocytophaga canimorsus</name>
    <dbReference type="NCBI Taxonomy" id="28188"/>
    <lineage>
        <taxon>Bacteria</taxon>
        <taxon>Pseudomonadati</taxon>
        <taxon>Bacteroidota</taxon>
        <taxon>Flavobacteriia</taxon>
        <taxon>Flavobacteriales</taxon>
        <taxon>Flavobacteriaceae</taxon>
        <taxon>Capnocytophaga</taxon>
    </lineage>
</organism>
<protein>
    <submittedName>
        <fullName evidence="1">Uncharacterized protein</fullName>
    </submittedName>
</protein>
<dbReference type="Proteomes" id="UP000243136">
    <property type="component" value="Chromosome"/>
</dbReference>
<evidence type="ECO:0000313" key="1">
    <source>
        <dbReference type="EMBL" id="ATA91492.1"/>
    </source>
</evidence>
<accession>A0A250G273</accession>
<dbReference type="EMBL" id="CP022388">
    <property type="protein sequence ID" value="ATA91492.1"/>
    <property type="molecule type" value="Genomic_DNA"/>
</dbReference>
<sequence>MHPLFFSYSDDFFRKLENVFLKIRNCILFHHFLSLFGDDFNQKFPFLSLFFIKRQEVSLSSDFASDCRI</sequence>
<evidence type="ECO:0000313" key="2">
    <source>
        <dbReference type="Proteomes" id="UP000243136"/>
    </source>
</evidence>
<name>A0A250G273_9FLAO</name>